<dbReference type="Pfam" id="PF16141">
    <property type="entry name" value="GH18_BT1044-like"/>
    <property type="match status" value="1"/>
</dbReference>
<protein>
    <submittedName>
        <fullName evidence="2">Glycosyl hydrolase family 18 (Putative chitinase)</fullName>
    </submittedName>
</protein>
<dbReference type="RefSeq" id="WP_120257586.1">
    <property type="nucleotide sequence ID" value="NZ_RAPY01000001.1"/>
</dbReference>
<name>A0A420BGN8_SPHD1</name>
<dbReference type="AlphaFoldDB" id="A0A420BGN8"/>
<dbReference type="OrthoDB" id="7183084at2"/>
<dbReference type="SUPFAM" id="SSF51445">
    <property type="entry name" value="(Trans)glycosidases"/>
    <property type="match status" value="1"/>
</dbReference>
<reference evidence="2 3" key="1">
    <citation type="submission" date="2018-09" db="EMBL/GenBank/DDBJ databases">
        <title>Genomic Encyclopedia of Type Strains, Phase III (KMG-III): the genomes of soil and plant-associated and newly described type strains.</title>
        <authorList>
            <person name="Whitman W."/>
        </authorList>
    </citation>
    <scope>NUCLEOTIDE SEQUENCE [LARGE SCALE GENOMIC DNA]</scope>
    <source>
        <strain evidence="2 3">CECT 7938</strain>
    </source>
</reference>
<evidence type="ECO:0000313" key="3">
    <source>
        <dbReference type="Proteomes" id="UP000286246"/>
    </source>
</evidence>
<dbReference type="Gene3D" id="3.20.20.80">
    <property type="entry name" value="Glycosidases"/>
    <property type="match status" value="1"/>
</dbReference>
<dbReference type="InterPro" id="IPR017853">
    <property type="entry name" value="GH"/>
</dbReference>
<accession>A0A420BGN8</accession>
<feature type="signal peptide" evidence="1">
    <location>
        <begin position="1"/>
        <end position="27"/>
    </location>
</feature>
<dbReference type="GO" id="GO:0004553">
    <property type="term" value="F:hydrolase activity, hydrolyzing O-glycosyl compounds"/>
    <property type="evidence" value="ECO:0007669"/>
    <property type="project" value="InterPro"/>
</dbReference>
<dbReference type="PROSITE" id="PS01095">
    <property type="entry name" value="GH18_1"/>
    <property type="match status" value="1"/>
</dbReference>
<evidence type="ECO:0000313" key="2">
    <source>
        <dbReference type="EMBL" id="RKE55846.1"/>
    </source>
</evidence>
<keyword evidence="1" id="KW-0732">Signal</keyword>
<keyword evidence="3" id="KW-1185">Reference proteome</keyword>
<evidence type="ECO:0000256" key="1">
    <source>
        <dbReference type="SAM" id="SignalP"/>
    </source>
</evidence>
<dbReference type="Proteomes" id="UP000286246">
    <property type="component" value="Unassembled WGS sequence"/>
</dbReference>
<gene>
    <name evidence="2" type="ORF">DFQ12_0685</name>
</gene>
<dbReference type="GO" id="GO:0005975">
    <property type="term" value="P:carbohydrate metabolic process"/>
    <property type="evidence" value="ECO:0007669"/>
    <property type="project" value="InterPro"/>
</dbReference>
<dbReference type="InterPro" id="IPR032320">
    <property type="entry name" value="GH18_BT1044-like"/>
</dbReference>
<proteinExistence type="predicted"/>
<feature type="chain" id="PRO_5019121857" evidence="1">
    <location>
        <begin position="28"/>
        <end position="331"/>
    </location>
</feature>
<comment type="caution">
    <text evidence="2">The sequence shown here is derived from an EMBL/GenBank/DDBJ whole genome shotgun (WGS) entry which is preliminary data.</text>
</comment>
<keyword evidence="2" id="KW-0378">Hydrolase</keyword>
<dbReference type="InterPro" id="IPR001579">
    <property type="entry name" value="Glyco_hydro_18_chit_AS"/>
</dbReference>
<organism evidence="2 3">
    <name type="scientific">Sphingobacterium detergens</name>
    <dbReference type="NCBI Taxonomy" id="1145106"/>
    <lineage>
        <taxon>Bacteria</taxon>
        <taxon>Pseudomonadati</taxon>
        <taxon>Bacteroidota</taxon>
        <taxon>Sphingobacteriia</taxon>
        <taxon>Sphingobacteriales</taxon>
        <taxon>Sphingobacteriaceae</taxon>
        <taxon>Sphingobacterium</taxon>
    </lineage>
</organism>
<dbReference type="EMBL" id="RAPY01000001">
    <property type="protein sequence ID" value="RKE55846.1"/>
    <property type="molecule type" value="Genomic_DNA"/>
</dbReference>
<sequence>MKRYIKITVLSLLCCLVFQYCSKQNIAEPIVFAATQPIIGSDAYYEALRAYKKSDHAICFGWWGASGAGGIGPDMAPRYLGLPDSMDIVSLWGGMPKDEANWEELRYCQRVKGTRFVSVMFGSGVDQLRQKNFPNMEIMQSIDSVAKSIADTVSKYELDGFDLDYEPSYGDRSIFGFGPKDDGGDIYTQRLFKALSQYMGPKSTTGKLLIIDGENERGIEPYIDYLVQQTYNSQSFAALQSRYQSFGFNGVLPPEKFVVTENMQQYGASGSTFMLGGVNIGSVLGMASWNPTQGRKGGFGGYIIEADAKSRPPQSYYYLRRGIQIQNPAVY</sequence>